<keyword evidence="5" id="KW-1185">Reference proteome</keyword>
<comment type="caution">
    <text evidence="4">The sequence shown here is derived from an EMBL/GenBank/DDBJ whole genome shotgun (WGS) entry which is preliminary data.</text>
</comment>
<keyword evidence="2 4" id="KW-0378">Hydrolase</keyword>
<dbReference type="GO" id="GO:0044281">
    <property type="term" value="P:small molecule metabolic process"/>
    <property type="evidence" value="ECO:0007669"/>
    <property type="project" value="UniProtKB-ARBA"/>
</dbReference>
<keyword evidence="3" id="KW-0460">Magnesium</keyword>
<sequence>MSHLLFDFFGTLVDYDDGHAQSPSSSAALAGTLLGEPLTVAEFTARWDVEWMSWEERCAPNHREFSMLDVAGSFLPGVPQSSVEAFIGVYIAEWNAGVRYLPGIRDLLGSLAQTHRLAVVSNTHEPDLVPAHLAAMGVADLVDTVVTSVEVGVRKPAPTIYAEALSRLGIRADAAVFVGDNPTADYFGPRAVGMRAYLVDPAARHSTVPPADRLSSVFDLPAALLN</sequence>
<dbReference type="SFLD" id="SFLDS00003">
    <property type="entry name" value="Haloacid_Dehalogenase"/>
    <property type="match status" value="1"/>
</dbReference>
<dbReference type="GO" id="GO:0016787">
    <property type="term" value="F:hydrolase activity"/>
    <property type="evidence" value="ECO:0007669"/>
    <property type="project" value="UniProtKB-KW"/>
</dbReference>
<dbReference type="Gene3D" id="1.20.120.1600">
    <property type="match status" value="1"/>
</dbReference>
<organism evidence="4 5">
    <name type="scientific">Asanoa ferruginea</name>
    <dbReference type="NCBI Taxonomy" id="53367"/>
    <lineage>
        <taxon>Bacteria</taxon>
        <taxon>Bacillati</taxon>
        <taxon>Actinomycetota</taxon>
        <taxon>Actinomycetes</taxon>
        <taxon>Micromonosporales</taxon>
        <taxon>Micromonosporaceae</taxon>
        <taxon>Asanoa</taxon>
    </lineage>
</organism>
<evidence type="ECO:0000313" key="4">
    <source>
        <dbReference type="EMBL" id="REF98213.1"/>
    </source>
</evidence>
<dbReference type="NCBIfam" id="TIGR01549">
    <property type="entry name" value="HAD-SF-IA-v1"/>
    <property type="match status" value="1"/>
</dbReference>
<protein>
    <submittedName>
        <fullName evidence="4">Putative hydrolase of the HAD superfamily</fullName>
    </submittedName>
</protein>
<dbReference type="InterPro" id="IPR036412">
    <property type="entry name" value="HAD-like_sf"/>
</dbReference>
<dbReference type="EMBL" id="QUMQ01000001">
    <property type="protein sequence ID" value="REF98213.1"/>
    <property type="molecule type" value="Genomic_DNA"/>
</dbReference>
<evidence type="ECO:0000256" key="1">
    <source>
        <dbReference type="ARBA" id="ARBA00001946"/>
    </source>
</evidence>
<dbReference type="Pfam" id="PF00702">
    <property type="entry name" value="Hydrolase"/>
    <property type="match status" value="1"/>
</dbReference>
<proteinExistence type="predicted"/>
<accession>A0A3D9ZQG8</accession>
<comment type="cofactor">
    <cofactor evidence="1">
        <name>Mg(2+)</name>
        <dbReference type="ChEBI" id="CHEBI:18420"/>
    </cofactor>
</comment>
<evidence type="ECO:0000256" key="3">
    <source>
        <dbReference type="ARBA" id="ARBA00022842"/>
    </source>
</evidence>
<dbReference type="PANTHER" id="PTHR46470">
    <property type="entry name" value="N-ACYLNEURAMINATE-9-PHOSPHATASE"/>
    <property type="match status" value="1"/>
</dbReference>
<dbReference type="Gene3D" id="3.40.50.1000">
    <property type="entry name" value="HAD superfamily/HAD-like"/>
    <property type="match status" value="1"/>
</dbReference>
<dbReference type="SUPFAM" id="SSF56784">
    <property type="entry name" value="HAD-like"/>
    <property type="match status" value="1"/>
</dbReference>
<dbReference type="SFLD" id="SFLDG01129">
    <property type="entry name" value="C1.5:_HAD__Beta-PGM__Phosphata"/>
    <property type="match status" value="1"/>
</dbReference>
<dbReference type="InterPro" id="IPR023214">
    <property type="entry name" value="HAD_sf"/>
</dbReference>
<dbReference type="InterPro" id="IPR051400">
    <property type="entry name" value="HAD-like_hydrolase"/>
</dbReference>
<dbReference type="PANTHER" id="PTHR46470:SF4">
    <property type="entry name" value="5-AMINO-6-(5-PHOSPHO-D-RIBITYLAMINO)URACIL PHOSPHATASE YIGB"/>
    <property type="match status" value="1"/>
</dbReference>
<reference evidence="4 5" key="1">
    <citation type="submission" date="2018-08" db="EMBL/GenBank/DDBJ databases">
        <title>Sequencing the genomes of 1000 actinobacteria strains.</title>
        <authorList>
            <person name="Klenk H.-P."/>
        </authorList>
    </citation>
    <scope>NUCLEOTIDE SEQUENCE [LARGE SCALE GENOMIC DNA]</scope>
    <source>
        <strain evidence="4 5">DSM 44099</strain>
    </source>
</reference>
<name>A0A3D9ZQG8_9ACTN</name>
<evidence type="ECO:0000256" key="2">
    <source>
        <dbReference type="ARBA" id="ARBA00022801"/>
    </source>
</evidence>
<gene>
    <name evidence="4" type="ORF">DFJ67_4227</name>
</gene>
<dbReference type="NCBIfam" id="TIGR01509">
    <property type="entry name" value="HAD-SF-IA-v3"/>
    <property type="match status" value="1"/>
</dbReference>
<dbReference type="Proteomes" id="UP000256913">
    <property type="component" value="Unassembled WGS sequence"/>
</dbReference>
<dbReference type="InterPro" id="IPR006439">
    <property type="entry name" value="HAD-SF_hydro_IA"/>
</dbReference>
<dbReference type="AlphaFoldDB" id="A0A3D9ZQG8"/>
<dbReference type="RefSeq" id="WP_170215922.1">
    <property type="nucleotide sequence ID" value="NZ_BONB01000036.1"/>
</dbReference>
<evidence type="ECO:0000313" key="5">
    <source>
        <dbReference type="Proteomes" id="UP000256913"/>
    </source>
</evidence>